<proteinExistence type="predicted"/>
<evidence type="ECO:0000313" key="2">
    <source>
        <dbReference type="Proteomes" id="UP000600101"/>
    </source>
</evidence>
<comment type="caution">
    <text evidence="1">The sequence shown here is derived from an EMBL/GenBank/DDBJ whole genome shotgun (WGS) entry which is preliminary data.</text>
</comment>
<dbReference type="RefSeq" id="WP_186773691.1">
    <property type="nucleotide sequence ID" value="NZ_JACOMF010000097.1"/>
</dbReference>
<protein>
    <submittedName>
        <fullName evidence="1">Uncharacterized protein</fullName>
    </submittedName>
</protein>
<accession>A0A9X0R334</accession>
<dbReference type="EMBL" id="JACOMF010000097">
    <property type="protein sequence ID" value="MBC4018951.1"/>
    <property type="molecule type" value="Genomic_DNA"/>
</dbReference>
<keyword evidence="2" id="KW-1185">Reference proteome</keyword>
<sequence length="78" mass="8720">MTETCYAATHHDTAPAVCCTVVLPQGGAQFARLYGRCEVIGRQDTGDRARFQRRHRCPRRLDSAISPTKDAQWAASER</sequence>
<name>A0A9X0R334_9PROT</name>
<dbReference type="Proteomes" id="UP000600101">
    <property type="component" value="Unassembled WGS sequence"/>
</dbReference>
<reference evidence="1" key="1">
    <citation type="submission" date="2020-08" db="EMBL/GenBank/DDBJ databases">
        <authorList>
            <person name="Hu Y."/>
            <person name="Nguyen S.V."/>
            <person name="Li F."/>
            <person name="Fanning S."/>
        </authorList>
    </citation>
    <scope>NUCLEOTIDE SEQUENCE</scope>
    <source>
        <strain evidence="1">SYSU D8009</strain>
    </source>
</reference>
<evidence type="ECO:0000313" key="1">
    <source>
        <dbReference type="EMBL" id="MBC4018951.1"/>
    </source>
</evidence>
<organism evidence="1 2">
    <name type="scientific">Siccirubricoccus deserti</name>
    <dbReference type="NCBI Taxonomy" id="2013562"/>
    <lineage>
        <taxon>Bacteria</taxon>
        <taxon>Pseudomonadati</taxon>
        <taxon>Pseudomonadota</taxon>
        <taxon>Alphaproteobacteria</taxon>
        <taxon>Acetobacterales</taxon>
        <taxon>Roseomonadaceae</taxon>
        <taxon>Siccirubricoccus</taxon>
    </lineage>
</organism>
<gene>
    <name evidence="1" type="ORF">H7965_27270</name>
</gene>
<dbReference type="AlphaFoldDB" id="A0A9X0R334"/>